<keyword evidence="2" id="KW-1185">Reference proteome</keyword>
<comment type="caution">
    <text evidence="1">The sequence shown here is derived from an EMBL/GenBank/DDBJ whole genome shotgun (WGS) entry which is preliminary data.</text>
</comment>
<evidence type="ECO:0000313" key="2">
    <source>
        <dbReference type="Proteomes" id="UP000727407"/>
    </source>
</evidence>
<name>A0A8J4TUP1_CLAMG</name>
<dbReference type="EMBL" id="QNUK01000096">
    <property type="protein sequence ID" value="KAF5902155.1"/>
    <property type="molecule type" value="Genomic_DNA"/>
</dbReference>
<dbReference type="AlphaFoldDB" id="A0A8J4TUP1"/>
<proteinExistence type="predicted"/>
<accession>A0A8J4TUP1</accession>
<sequence>MRKVFEKRAFSPKVQNSNTQQKQALLRYKAEKVEKYIKPNVITHINPWFFRGPIMAHCVALAVGGHFNKNLWAKQGKKTNLEYLFYYSSSSDLSQGFQLFSDGVVDVSRYALVLIRSAA</sequence>
<reference evidence="1" key="1">
    <citation type="submission" date="2020-07" db="EMBL/GenBank/DDBJ databases">
        <title>Clarias magur genome sequencing, assembly and annotation.</title>
        <authorList>
            <person name="Kushwaha B."/>
            <person name="Kumar R."/>
            <person name="Das P."/>
            <person name="Joshi C.G."/>
            <person name="Kumar D."/>
            <person name="Nagpure N.S."/>
            <person name="Pandey M."/>
            <person name="Agarwal S."/>
            <person name="Srivastava S."/>
            <person name="Singh M."/>
            <person name="Sahoo L."/>
            <person name="Jayasankar P."/>
            <person name="Meher P.K."/>
            <person name="Koringa P.G."/>
            <person name="Iquebal M.A."/>
            <person name="Das S.P."/>
            <person name="Bit A."/>
            <person name="Patnaik S."/>
            <person name="Patel N."/>
            <person name="Shah T.M."/>
            <person name="Hinsu A."/>
            <person name="Jena J.K."/>
        </authorList>
    </citation>
    <scope>NUCLEOTIDE SEQUENCE</scope>
    <source>
        <strain evidence="1">CIFAMagur01</strain>
        <tissue evidence="1">Testis</tissue>
    </source>
</reference>
<organism evidence="1 2">
    <name type="scientific">Clarias magur</name>
    <name type="common">Asian catfish</name>
    <name type="synonym">Macropteronotus magur</name>
    <dbReference type="NCBI Taxonomy" id="1594786"/>
    <lineage>
        <taxon>Eukaryota</taxon>
        <taxon>Metazoa</taxon>
        <taxon>Chordata</taxon>
        <taxon>Craniata</taxon>
        <taxon>Vertebrata</taxon>
        <taxon>Euteleostomi</taxon>
        <taxon>Actinopterygii</taxon>
        <taxon>Neopterygii</taxon>
        <taxon>Teleostei</taxon>
        <taxon>Ostariophysi</taxon>
        <taxon>Siluriformes</taxon>
        <taxon>Clariidae</taxon>
        <taxon>Clarias</taxon>
    </lineage>
</organism>
<dbReference type="Proteomes" id="UP000727407">
    <property type="component" value="Unassembled WGS sequence"/>
</dbReference>
<protein>
    <submittedName>
        <fullName evidence="1">Uncharacterized protein</fullName>
    </submittedName>
</protein>
<evidence type="ECO:0000313" key="1">
    <source>
        <dbReference type="EMBL" id="KAF5902155.1"/>
    </source>
</evidence>
<gene>
    <name evidence="1" type="ORF">DAT39_008132</name>
</gene>